<dbReference type="Pfam" id="PF00096">
    <property type="entry name" value="zf-C2H2"/>
    <property type="match status" value="1"/>
</dbReference>
<feature type="domain" description="C2H2-type" evidence="15">
    <location>
        <begin position="45"/>
        <end position="69"/>
    </location>
</feature>
<dbReference type="eggNOG" id="KOG1721">
    <property type="taxonomic scope" value="Eukaryota"/>
</dbReference>
<keyword evidence="7" id="KW-0862">Zinc</keyword>
<dbReference type="PANTHER" id="PTHR47428">
    <property type="entry name" value="REGULATORY PROTEIN MIG1-RELATED"/>
    <property type="match status" value="1"/>
</dbReference>
<protein>
    <recommendedName>
        <fullName evidence="12">Wilms tumor protein homolog</fullName>
    </recommendedName>
</protein>
<proteinExistence type="predicted"/>
<dbReference type="GO" id="GO:0005730">
    <property type="term" value="C:nucleolus"/>
    <property type="evidence" value="ECO:0007669"/>
    <property type="project" value="UniProtKB-SubCell"/>
</dbReference>
<evidence type="ECO:0000313" key="16">
    <source>
        <dbReference type="EMBL" id="CCK70422.1"/>
    </source>
</evidence>
<feature type="compositionally biased region" description="Basic residues" evidence="14">
    <location>
        <begin position="82"/>
        <end position="97"/>
    </location>
</feature>
<dbReference type="EMBL" id="HE978318">
    <property type="protein sequence ID" value="CCK70422.1"/>
    <property type="molecule type" value="Genomic_DNA"/>
</dbReference>
<dbReference type="GO" id="GO:0008270">
    <property type="term" value="F:zinc ion binding"/>
    <property type="evidence" value="ECO:0007669"/>
    <property type="project" value="UniProtKB-KW"/>
</dbReference>
<evidence type="ECO:0000256" key="5">
    <source>
        <dbReference type="ARBA" id="ARBA00022737"/>
    </source>
</evidence>
<evidence type="ECO:0000256" key="9">
    <source>
        <dbReference type="ARBA" id="ARBA00023015"/>
    </source>
</evidence>
<keyword evidence="11" id="KW-0539">Nucleus</keyword>
<dbReference type="PROSITE" id="PS00028">
    <property type="entry name" value="ZINC_FINGER_C2H2_1"/>
    <property type="match status" value="2"/>
</dbReference>
<evidence type="ECO:0000256" key="2">
    <source>
        <dbReference type="ARBA" id="ARBA00004642"/>
    </source>
</evidence>
<sequence>MTTVQTSFPLDNNTRPFKCPLCQRGFHRLEHKKRHVRTHTGEKPYKCSFPDCPKSFSRTDELKRHSKIHGNFLSTATIKRLEKKRSTAPKQVTRKAGRPTNMRGTPKSVKPKSETDAKSTSSPGKCTNNNAKTEPAELRKTAVTIPIIQRRSSSHLPAVSHIYNWKSSVTGGPTPVLGATSYQKSNMPNNSMLTPPSRVASAVSIDRINNQWSGSSSPVSDGATSNSDSMSARTLPSISTVNSSRHSSTASSPLFPKAALKSVSASSSVTSMSTLLYNGNGDSLATPSLLYKTNGKVAFHSTPKDESSDVPRKQVSLPSMEAMLQQIEAYDRSAEISI</sequence>
<dbReference type="InterPro" id="IPR036236">
    <property type="entry name" value="Znf_C2H2_sf"/>
</dbReference>
<evidence type="ECO:0000256" key="4">
    <source>
        <dbReference type="ARBA" id="ARBA00022723"/>
    </source>
</evidence>
<name>J7RZ01_HUIN7</name>
<feature type="compositionally biased region" description="Polar residues" evidence="14">
    <location>
        <begin position="118"/>
        <end position="132"/>
    </location>
</feature>
<reference evidence="16 17" key="1">
    <citation type="journal article" date="2011" name="Proc. Natl. Acad. Sci. U.S.A.">
        <title>Evolutionary erosion of yeast sex chromosomes by mating-type switching accidents.</title>
        <authorList>
            <person name="Gordon J.L."/>
            <person name="Armisen D."/>
            <person name="Proux-Wera E."/>
            <person name="Oheigeartaigh S.S."/>
            <person name="Byrne K.P."/>
            <person name="Wolfe K.H."/>
        </authorList>
    </citation>
    <scope>NUCLEOTIDE SEQUENCE [LARGE SCALE GENOMIC DNA]</scope>
    <source>
        <strain evidence="17">ATCC MYA-139 / BCRC 22969 / CBS 8797 / CCRC 22969 / KCTC 17520 / NBRC 10181 / NCYC 3082</strain>
    </source>
</reference>
<keyword evidence="5" id="KW-0677">Repeat</keyword>
<keyword evidence="8" id="KW-0832">Ubl conjugation</keyword>
<feature type="region of interest" description="Disordered" evidence="14">
    <location>
        <begin position="82"/>
        <end position="138"/>
    </location>
</feature>
<dbReference type="Proteomes" id="UP000006310">
    <property type="component" value="Chromosome 5"/>
</dbReference>
<dbReference type="FunFam" id="3.30.160.60:FF:000063">
    <property type="entry name" value="Wilms tumor 1-KTS isoform"/>
    <property type="match status" value="1"/>
</dbReference>
<dbReference type="GeneID" id="34526122"/>
<keyword evidence="3" id="KW-1017">Isopeptide bond</keyword>
<accession>J7RZ01</accession>
<dbReference type="STRING" id="1071383.J7RZ01"/>
<dbReference type="SUPFAM" id="SSF57667">
    <property type="entry name" value="beta-beta-alpha zinc fingers"/>
    <property type="match status" value="1"/>
</dbReference>
<dbReference type="PROSITE" id="PS50157">
    <property type="entry name" value="ZINC_FINGER_C2H2_2"/>
    <property type="match status" value="2"/>
</dbReference>
<dbReference type="HOGENOM" id="CLU_821502_0_0_1"/>
<evidence type="ECO:0000313" key="17">
    <source>
        <dbReference type="Proteomes" id="UP000006310"/>
    </source>
</evidence>
<reference evidence="17" key="2">
    <citation type="submission" date="2012-08" db="EMBL/GenBank/DDBJ databases">
        <title>Genome sequence of Kazachstania naganishii.</title>
        <authorList>
            <person name="Gordon J.L."/>
            <person name="Armisen D."/>
            <person name="Proux-Wera E."/>
            <person name="OhEigeartaigh S.S."/>
            <person name="Byrne K.P."/>
            <person name="Wolfe K.H."/>
        </authorList>
    </citation>
    <scope>NUCLEOTIDE SEQUENCE [LARGE SCALE GENOMIC DNA]</scope>
    <source>
        <strain evidence="17">ATCC MYA-139 / BCRC 22969 / CBS 8797 / CCRC 22969 / KCTC 17520 / NBRC 10181 / NCYC 3082</strain>
    </source>
</reference>
<dbReference type="AlphaFoldDB" id="J7RZ01"/>
<evidence type="ECO:0000256" key="12">
    <source>
        <dbReference type="ARBA" id="ARBA00069242"/>
    </source>
</evidence>
<dbReference type="OrthoDB" id="654211at2759"/>
<feature type="domain" description="C2H2-type" evidence="15">
    <location>
        <begin position="17"/>
        <end position="44"/>
    </location>
</feature>
<dbReference type="RefSeq" id="XP_022464668.1">
    <property type="nucleotide sequence ID" value="XM_022608143.1"/>
</dbReference>
<dbReference type="GO" id="GO:0005654">
    <property type="term" value="C:nucleoplasm"/>
    <property type="evidence" value="ECO:0007669"/>
    <property type="project" value="UniProtKB-SubCell"/>
</dbReference>
<evidence type="ECO:0000256" key="1">
    <source>
        <dbReference type="ARBA" id="ARBA00004604"/>
    </source>
</evidence>
<keyword evidence="10" id="KW-0804">Transcription</keyword>
<dbReference type="PANTHER" id="PTHR47428:SF1">
    <property type="entry name" value="REGULATORY PROTEIN MIG1-RELATED"/>
    <property type="match status" value="1"/>
</dbReference>
<dbReference type="GO" id="GO:0005737">
    <property type="term" value="C:cytoplasm"/>
    <property type="evidence" value="ECO:0007669"/>
    <property type="project" value="TreeGrafter"/>
</dbReference>
<dbReference type="InterPro" id="IPR013087">
    <property type="entry name" value="Znf_C2H2_type"/>
</dbReference>
<dbReference type="Gene3D" id="3.30.160.60">
    <property type="entry name" value="Classic Zinc Finger"/>
    <property type="match status" value="2"/>
</dbReference>
<evidence type="ECO:0000256" key="8">
    <source>
        <dbReference type="ARBA" id="ARBA00022843"/>
    </source>
</evidence>
<dbReference type="KEGG" id="kng:KNAG_0E01600"/>
<keyword evidence="4" id="KW-0479">Metal-binding</keyword>
<evidence type="ECO:0000256" key="3">
    <source>
        <dbReference type="ARBA" id="ARBA00022499"/>
    </source>
</evidence>
<keyword evidence="9" id="KW-0805">Transcription regulation</keyword>
<evidence type="ECO:0000259" key="15">
    <source>
        <dbReference type="PROSITE" id="PS50157"/>
    </source>
</evidence>
<evidence type="ECO:0000256" key="10">
    <source>
        <dbReference type="ARBA" id="ARBA00023163"/>
    </source>
</evidence>
<evidence type="ECO:0000256" key="11">
    <source>
        <dbReference type="ARBA" id="ARBA00023242"/>
    </source>
</evidence>
<dbReference type="InterPro" id="IPR051007">
    <property type="entry name" value="creA/MIG_C2H2-ZnF"/>
</dbReference>
<dbReference type="GO" id="GO:0000978">
    <property type="term" value="F:RNA polymerase II cis-regulatory region sequence-specific DNA binding"/>
    <property type="evidence" value="ECO:0007669"/>
    <property type="project" value="TreeGrafter"/>
</dbReference>
<evidence type="ECO:0000256" key="13">
    <source>
        <dbReference type="PROSITE-ProRule" id="PRU00042"/>
    </source>
</evidence>
<keyword evidence="17" id="KW-1185">Reference proteome</keyword>
<feature type="region of interest" description="Disordered" evidence="14">
    <location>
        <begin position="210"/>
        <end position="252"/>
    </location>
</feature>
<dbReference type="SMART" id="SM00355">
    <property type="entry name" value="ZnF_C2H2"/>
    <property type="match status" value="2"/>
</dbReference>
<evidence type="ECO:0000256" key="7">
    <source>
        <dbReference type="ARBA" id="ARBA00022833"/>
    </source>
</evidence>
<dbReference type="OMA" id="DRINNQW"/>
<evidence type="ECO:0000256" key="6">
    <source>
        <dbReference type="ARBA" id="ARBA00022771"/>
    </source>
</evidence>
<comment type="subcellular location">
    <subcellularLocation>
        <location evidence="1">Nucleus</location>
        <location evidence="1">Nucleolus</location>
    </subcellularLocation>
    <subcellularLocation>
        <location evidence="2">Nucleus</location>
        <location evidence="2">Nucleoplasm</location>
    </subcellularLocation>
</comment>
<dbReference type="GO" id="GO:0000433">
    <property type="term" value="P:carbon catabolite repression of transcription from RNA polymerase II promoter by glucose"/>
    <property type="evidence" value="ECO:0007669"/>
    <property type="project" value="TreeGrafter"/>
</dbReference>
<evidence type="ECO:0000256" key="14">
    <source>
        <dbReference type="SAM" id="MobiDB-lite"/>
    </source>
</evidence>
<organism evidence="16 17">
    <name type="scientific">Huiozyma naganishii (strain ATCC MYA-139 / BCRC 22969 / CBS 8797 / KCTC 17520 / NBRC 10181 / NCYC 3082 / Yp74L-3)</name>
    <name type="common">Yeast</name>
    <name type="synonym">Kazachstania naganishii</name>
    <dbReference type="NCBI Taxonomy" id="1071383"/>
    <lineage>
        <taxon>Eukaryota</taxon>
        <taxon>Fungi</taxon>
        <taxon>Dikarya</taxon>
        <taxon>Ascomycota</taxon>
        <taxon>Saccharomycotina</taxon>
        <taxon>Saccharomycetes</taxon>
        <taxon>Saccharomycetales</taxon>
        <taxon>Saccharomycetaceae</taxon>
        <taxon>Huiozyma</taxon>
    </lineage>
</organism>
<keyword evidence="6 13" id="KW-0863">Zinc-finger</keyword>
<gene>
    <name evidence="16" type="primary">KNAG0E01600</name>
    <name evidence="16" type="ordered locus">KNAG_0E01600</name>
</gene>